<dbReference type="Pfam" id="PF00528">
    <property type="entry name" value="BPD_transp_1"/>
    <property type="match status" value="1"/>
</dbReference>
<evidence type="ECO:0000259" key="9">
    <source>
        <dbReference type="PROSITE" id="PS50928"/>
    </source>
</evidence>
<proteinExistence type="inferred from homology"/>
<feature type="transmembrane region" description="Helical" evidence="7">
    <location>
        <begin position="107"/>
        <end position="128"/>
    </location>
</feature>
<evidence type="ECO:0000256" key="7">
    <source>
        <dbReference type="RuleBase" id="RU363032"/>
    </source>
</evidence>
<evidence type="ECO:0000256" key="4">
    <source>
        <dbReference type="ARBA" id="ARBA00022692"/>
    </source>
</evidence>
<feature type="transmembrane region" description="Helical" evidence="7">
    <location>
        <begin position="140"/>
        <end position="162"/>
    </location>
</feature>
<comment type="subcellular location">
    <subcellularLocation>
        <location evidence="1 7">Cell membrane</location>
        <topology evidence="1 7">Multi-pass membrane protein</topology>
    </subcellularLocation>
</comment>
<dbReference type="Proteomes" id="UP000477750">
    <property type="component" value="Unassembled WGS sequence"/>
</dbReference>
<feature type="domain" description="ABC transmembrane type-1" evidence="9">
    <location>
        <begin position="103"/>
        <end position="316"/>
    </location>
</feature>
<keyword evidence="2 7" id="KW-0813">Transport</keyword>
<dbReference type="AlphaFoldDB" id="A0A6L5GBH7"/>
<dbReference type="InterPro" id="IPR000515">
    <property type="entry name" value="MetI-like"/>
</dbReference>
<evidence type="ECO:0000313" key="11">
    <source>
        <dbReference type="Proteomes" id="UP000477750"/>
    </source>
</evidence>
<keyword evidence="5 7" id="KW-1133">Transmembrane helix</keyword>
<organism evidence="10 11">
    <name type="scientific">Glycomyces albidus</name>
    <dbReference type="NCBI Taxonomy" id="2656774"/>
    <lineage>
        <taxon>Bacteria</taxon>
        <taxon>Bacillati</taxon>
        <taxon>Actinomycetota</taxon>
        <taxon>Actinomycetes</taxon>
        <taxon>Glycomycetales</taxon>
        <taxon>Glycomycetaceae</taxon>
        <taxon>Glycomyces</taxon>
    </lineage>
</organism>
<accession>A0A6L5GBH7</accession>
<dbReference type="InterPro" id="IPR035906">
    <property type="entry name" value="MetI-like_sf"/>
</dbReference>
<evidence type="ECO:0000256" key="3">
    <source>
        <dbReference type="ARBA" id="ARBA00022475"/>
    </source>
</evidence>
<evidence type="ECO:0000256" key="6">
    <source>
        <dbReference type="ARBA" id="ARBA00023136"/>
    </source>
</evidence>
<dbReference type="Gene3D" id="1.10.3720.10">
    <property type="entry name" value="MetI-like"/>
    <property type="match status" value="1"/>
</dbReference>
<dbReference type="EMBL" id="WIAO01000019">
    <property type="protein sequence ID" value="MQM27052.1"/>
    <property type="molecule type" value="Genomic_DNA"/>
</dbReference>
<feature type="transmembrane region" description="Helical" evidence="7">
    <location>
        <begin position="234"/>
        <end position="252"/>
    </location>
</feature>
<feature type="transmembrane region" description="Helical" evidence="7">
    <location>
        <begin position="190"/>
        <end position="213"/>
    </location>
</feature>
<evidence type="ECO:0000256" key="1">
    <source>
        <dbReference type="ARBA" id="ARBA00004651"/>
    </source>
</evidence>
<dbReference type="PROSITE" id="PS50928">
    <property type="entry name" value="ABC_TM1"/>
    <property type="match status" value="1"/>
</dbReference>
<name>A0A6L5GBH7_9ACTN</name>
<dbReference type="RefSeq" id="WP_322633302.1">
    <property type="nucleotide sequence ID" value="NZ_WIAO01000019.1"/>
</dbReference>
<evidence type="ECO:0000256" key="2">
    <source>
        <dbReference type="ARBA" id="ARBA00022448"/>
    </source>
</evidence>
<evidence type="ECO:0000256" key="8">
    <source>
        <dbReference type="SAM" id="MobiDB-lite"/>
    </source>
</evidence>
<keyword evidence="11" id="KW-1185">Reference proteome</keyword>
<gene>
    <name evidence="10" type="ORF">GFD30_15940</name>
</gene>
<evidence type="ECO:0000256" key="5">
    <source>
        <dbReference type="ARBA" id="ARBA00022989"/>
    </source>
</evidence>
<dbReference type="InterPro" id="IPR051393">
    <property type="entry name" value="ABC_transporter_permease"/>
</dbReference>
<feature type="region of interest" description="Disordered" evidence="8">
    <location>
        <begin position="1"/>
        <end position="37"/>
    </location>
</feature>
<reference evidence="10 11" key="1">
    <citation type="submission" date="2019-10" db="EMBL/GenBank/DDBJ databases">
        <title>Glycomyces albidus sp. nov., a novel actinomycete isolated from rhizosphere soil of wheat (Triticum aestivum L.).</title>
        <authorList>
            <person name="Qian L."/>
        </authorList>
    </citation>
    <scope>NUCLEOTIDE SEQUENCE [LARGE SCALE GENOMIC DNA]</scope>
    <source>
        <strain evidence="10 11">NEAU-7082</strain>
    </source>
</reference>
<comment type="caution">
    <text evidence="10">The sequence shown here is derived from an EMBL/GenBank/DDBJ whole genome shotgun (WGS) entry which is preliminary data.</text>
</comment>
<keyword evidence="4 7" id="KW-0812">Transmembrane</keyword>
<keyword evidence="6 7" id="KW-0472">Membrane</keyword>
<feature type="transmembrane region" description="Helical" evidence="7">
    <location>
        <begin position="295"/>
        <end position="317"/>
    </location>
</feature>
<feature type="transmembrane region" description="Helical" evidence="7">
    <location>
        <begin position="264"/>
        <end position="283"/>
    </location>
</feature>
<dbReference type="PANTHER" id="PTHR30193:SF1">
    <property type="entry name" value="ABC TRANSPORTER PERMEASE PROTEIN YESP-RELATED"/>
    <property type="match status" value="1"/>
</dbReference>
<dbReference type="GO" id="GO:0005886">
    <property type="term" value="C:plasma membrane"/>
    <property type="evidence" value="ECO:0007669"/>
    <property type="project" value="UniProtKB-SubCell"/>
</dbReference>
<dbReference type="GO" id="GO:0055085">
    <property type="term" value="P:transmembrane transport"/>
    <property type="evidence" value="ECO:0007669"/>
    <property type="project" value="InterPro"/>
</dbReference>
<keyword evidence="3" id="KW-1003">Cell membrane</keyword>
<evidence type="ECO:0000313" key="10">
    <source>
        <dbReference type="EMBL" id="MQM27052.1"/>
    </source>
</evidence>
<dbReference type="PANTHER" id="PTHR30193">
    <property type="entry name" value="ABC TRANSPORTER PERMEASE PROTEIN"/>
    <property type="match status" value="1"/>
</dbReference>
<protein>
    <submittedName>
        <fullName evidence="10">ABC transporter permease subunit</fullName>
    </submittedName>
</protein>
<sequence>MSASPSTAAEPKSGPVGDAGAPPVRGTRGAAKRRSSAVRGGERLAGYTFMTPWLIGTAVLTIGPMAWSLYLSFTDYHLIRGGDWVGMANYTAIFEDPMFFRAVRVTLLYVVIAVPIKLVASLLVAMLLSQQRRGMGFYRAAFYMPSLIAMSVGVALIWKALFSNDGTQDRFMSAFGWDGGGFLGNPEVSILMLVLLAVWSFGAPMVIFLAGLMQVPQELYEAADVDGASKWRKFVHITLPMLSPVIFFNVLMETVGAFQLFGPAYIIGGDAGAPAWSTLFYTVRIYSLAFTDFRMGYASAYAWLLVLAVGIVTIVMFRAAGRLVFYAGEDGR</sequence>
<comment type="similarity">
    <text evidence="7">Belongs to the binding-protein-dependent transport system permease family.</text>
</comment>
<feature type="transmembrane region" description="Helical" evidence="7">
    <location>
        <begin position="44"/>
        <end position="67"/>
    </location>
</feature>
<dbReference type="SUPFAM" id="SSF161098">
    <property type="entry name" value="MetI-like"/>
    <property type="match status" value="1"/>
</dbReference>
<dbReference type="CDD" id="cd06261">
    <property type="entry name" value="TM_PBP2"/>
    <property type="match status" value="1"/>
</dbReference>